<gene>
    <name evidence="6" type="ORF">DFH07DRAFT_552150</name>
</gene>
<keyword evidence="7" id="KW-1185">Reference proteome</keyword>
<dbReference type="GO" id="GO:0030154">
    <property type="term" value="P:cell differentiation"/>
    <property type="evidence" value="ECO:0007669"/>
    <property type="project" value="TreeGrafter"/>
</dbReference>
<feature type="region of interest" description="Disordered" evidence="4">
    <location>
        <begin position="158"/>
        <end position="195"/>
    </location>
</feature>
<organism evidence="6 7">
    <name type="scientific">Mycena maculata</name>
    <dbReference type="NCBI Taxonomy" id="230809"/>
    <lineage>
        <taxon>Eukaryota</taxon>
        <taxon>Fungi</taxon>
        <taxon>Dikarya</taxon>
        <taxon>Basidiomycota</taxon>
        <taxon>Agaricomycotina</taxon>
        <taxon>Agaricomycetes</taxon>
        <taxon>Agaricomycetidae</taxon>
        <taxon>Agaricales</taxon>
        <taxon>Marasmiineae</taxon>
        <taxon>Mycenaceae</taxon>
        <taxon>Mycena</taxon>
    </lineage>
</organism>
<dbReference type="Pfam" id="PF00505">
    <property type="entry name" value="HMG_box"/>
    <property type="match status" value="1"/>
</dbReference>
<keyword evidence="1 3" id="KW-0238">DNA-binding</keyword>
<dbReference type="InterPro" id="IPR009071">
    <property type="entry name" value="HMG_box_dom"/>
</dbReference>
<dbReference type="SUPFAM" id="SSF47095">
    <property type="entry name" value="HMG-box"/>
    <property type="match status" value="1"/>
</dbReference>
<protein>
    <recommendedName>
        <fullName evidence="5">HMG box domain-containing protein</fullName>
    </recommendedName>
</protein>
<dbReference type="PROSITE" id="PS50118">
    <property type="entry name" value="HMG_BOX_2"/>
    <property type="match status" value="1"/>
</dbReference>
<feature type="compositionally biased region" description="Polar residues" evidence="4">
    <location>
        <begin position="246"/>
        <end position="255"/>
    </location>
</feature>
<dbReference type="SMART" id="SM00398">
    <property type="entry name" value="HMG"/>
    <property type="match status" value="1"/>
</dbReference>
<keyword evidence="2" id="KW-0804">Transcription</keyword>
<dbReference type="GO" id="GO:0001228">
    <property type="term" value="F:DNA-binding transcription activator activity, RNA polymerase II-specific"/>
    <property type="evidence" value="ECO:0007669"/>
    <property type="project" value="TreeGrafter"/>
</dbReference>
<dbReference type="AlphaFoldDB" id="A0AAD7IVZ2"/>
<evidence type="ECO:0000313" key="7">
    <source>
        <dbReference type="Proteomes" id="UP001215280"/>
    </source>
</evidence>
<evidence type="ECO:0000256" key="1">
    <source>
        <dbReference type="ARBA" id="ARBA00023125"/>
    </source>
</evidence>
<feature type="region of interest" description="Disordered" evidence="4">
    <location>
        <begin position="220"/>
        <end position="256"/>
    </location>
</feature>
<dbReference type="InterPro" id="IPR050140">
    <property type="entry name" value="SRY-related_HMG-box_TF-like"/>
</dbReference>
<keyword evidence="3" id="KW-0539">Nucleus</keyword>
<proteinExistence type="predicted"/>
<feature type="compositionally biased region" description="Basic and acidic residues" evidence="4">
    <location>
        <begin position="116"/>
        <end position="130"/>
    </location>
</feature>
<feature type="compositionally biased region" description="Low complexity" evidence="4">
    <location>
        <begin position="158"/>
        <end position="176"/>
    </location>
</feature>
<dbReference type="PANTHER" id="PTHR10270">
    <property type="entry name" value="SOX TRANSCRIPTION FACTOR"/>
    <property type="match status" value="1"/>
</dbReference>
<evidence type="ECO:0000256" key="4">
    <source>
        <dbReference type="SAM" id="MobiDB-lite"/>
    </source>
</evidence>
<dbReference type="Gene3D" id="1.10.30.10">
    <property type="entry name" value="High mobility group box domain"/>
    <property type="match status" value="1"/>
</dbReference>
<evidence type="ECO:0000256" key="2">
    <source>
        <dbReference type="ARBA" id="ARBA00023163"/>
    </source>
</evidence>
<accession>A0AAD7IVZ2</accession>
<dbReference type="InterPro" id="IPR036910">
    <property type="entry name" value="HMG_box_dom_sf"/>
</dbReference>
<dbReference type="EMBL" id="JARJLG010000084">
    <property type="protein sequence ID" value="KAJ7749797.1"/>
    <property type="molecule type" value="Genomic_DNA"/>
</dbReference>
<evidence type="ECO:0000313" key="6">
    <source>
        <dbReference type="EMBL" id="KAJ7749797.1"/>
    </source>
</evidence>
<evidence type="ECO:0000259" key="5">
    <source>
        <dbReference type="PROSITE" id="PS50118"/>
    </source>
</evidence>
<feature type="region of interest" description="Disordered" evidence="4">
    <location>
        <begin position="71"/>
        <end position="130"/>
    </location>
</feature>
<comment type="caution">
    <text evidence="6">The sequence shown here is derived from an EMBL/GenBank/DDBJ whole genome shotgun (WGS) entry which is preliminary data.</text>
</comment>
<sequence length="338" mass="36253">MSALRTQGTHPAARFLKVSTGAPAPSLMIIAPTPRAFTFPTAHNLADSPYFSPSNSPFEFEVCTPVLSASSVASRPGSSRNDETPPLSTSTHTLGPASAPVFSPPAPAAICQEFPHPPETRRPKKGDNDYVKRPENVFILFRRKCSRDQAHCLSVSAPSSVASTPSSAAAEPSLAPGVPPKKQRQADLSKTISQKWKALSPEERAHWEALAEERKREHATLHPKYVYRPQRSRTRNRTNASSPSSCPTNKTSAPHPQSLEVVVPRVQGGRSASAPAHPPYQAIQIPNVYGSSFASDGSAAEDSSSLMPIISRLGVGNGNGGFDYLPIFYGAFESSDFL</sequence>
<evidence type="ECO:0000256" key="3">
    <source>
        <dbReference type="PROSITE-ProRule" id="PRU00267"/>
    </source>
</evidence>
<feature type="domain" description="HMG box" evidence="5">
    <location>
        <begin position="131"/>
        <end position="226"/>
    </location>
</feature>
<reference evidence="6" key="1">
    <citation type="submission" date="2023-03" db="EMBL/GenBank/DDBJ databases">
        <title>Massive genome expansion in bonnet fungi (Mycena s.s.) driven by repeated elements and novel gene families across ecological guilds.</title>
        <authorList>
            <consortium name="Lawrence Berkeley National Laboratory"/>
            <person name="Harder C.B."/>
            <person name="Miyauchi S."/>
            <person name="Viragh M."/>
            <person name="Kuo A."/>
            <person name="Thoen E."/>
            <person name="Andreopoulos B."/>
            <person name="Lu D."/>
            <person name="Skrede I."/>
            <person name="Drula E."/>
            <person name="Henrissat B."/>
            <person name="Morin E."/>
            <person name="Kohler A."/>
            <person name="Barry K."/>
            <person name="LaButti K."/>
            <person name="Morin E."/>
            <person name="Salamov A."/>
            <person name="Lipzen A."/>
            <person name="Mereny Z."/>
            <person name="Hegedus B."/>
            <person name="Baldrian P."/>
            <person name="Stursova M."/>
            <person name="Weitz H."/>
            <person name="Taylor A."/>
            <person name="Grigoriev I.V."/>
            <person name="Nagy L.G."/>
            <person name="Martin F."/>
            <person name="Kauserud H."/>
        </authorList>
    </citation>
    <scope>NUCLEOTIDE SEQUENCE</scope>
    <source>
        <strain evidence="6">CBHHK188m</strain>
    </source>
</reference>
<dbReference type="CDD" id="cd01389">
    <property type="entry name" value="HMG-box_ROX1-like"/>
    <property type="match status" value="1"/>
</dbReference>
<dbReference type="GO" id="GO:0000978">
    <property type="term" value="F:RNA polymerase II cis-regulatory region sequence-specific DNA binding"/>
    <property type="evidence" value="ECO:0007669"/>
    <property type="project" value="TreeGrafter"/>
</dbReference>
<dbReference type="PANTHER" id="PTHR10270:SF161">
    <property type="entry name" value="SEX-DETERMINING REGION Y PROTEIN"/>
    <property type="match status" value="1"/>
</dbReference>
<name>A0AAD7IVZ2_9AGAR</name>
<dbReference type="GO" id="GO:0005634">
    <property type="term" value="C:nucleus"/>
    <property type="evidence" value="ECO:0007669"/>
    <property type="project" value="UniProtKB-UniRule"/>
</dbReference>
<feature type="DNA-binding region" description="HMG box" evidence="3">
    <location>
        <begin position="131"/>
        <end position="226"/>
    </location>
</feature>
<dbReference type="Proteomes" id="UP001215280">
    <property type="component" value="Unassembled WGS sequence"/>
</dbReference>